<dbReference type="InterPro" id="IPR027417">
    <property type="entry name" value="P-loop_NTPase"/>
</dbReference>
<dbReference type="Gene3D" id="3.30.160.60">
    <property type="entry name" value="Classic Zinc Finger"/>
    <property type="match status" value="2"/>
</dbReference>
<comment type="caution">
    <text evidence="10">The sequence shown here is derived from an EMBL/GenBank/DDBJ whole genome shotgun (WGS) entry which is preliminary data.</text>
</comment>
<proteinExistence type="predicted"/>
<keyword evidence="5" id="KW-0862">Zinc</keyword>
<dbReference type="InterPro" id="IPR054471">
    <property type="entry name" value="GPIID_WHD"/>
</dbReference>
<dbReference type="InterPro" id="IPR056884">
    <property type="entry name" value="NPHP3-like_N"/>
</dbReference>
<dbReference type="PANTHER" id="PTHR10039:SF14">
    <property type="entry name" value="NACHT DOMAIN-CONTAINING PROTEIN"/>
    <property type="match status" value="1"/>
</dbReference>
<dbReference type="SUPFAM" id="SSF52540">
    <property type="entry name" value="P-loop containing nucleoside triphosphate hydrolases"/>
    <property type="match status" value="1"/>
</dbReference>
<dbReference type="OrthoDB" id="21416at2759"/>
<comment type="subcellular location">
    <subcellularLocation>
        <location evidence="1">Nucleus</location>
    </subcellularLocation>
</comment>
<keyword evidence="2" id="KW-0479">Metal-binding</keyword>
<keyword evidence="11" id="KW-1185">Reference proteome</keyword>
<gene>
    <name evidence="10" type="ORF">GJ744_002077</name>
</gene>
<dbReference type="SUPFAM" id="SSF57667">
    <property type="entry name" value="beta-beta-alpha zinc fingers"/>
    <property type="match status" value="1"/>
</dbReference>
<dbReference type="GO" id="GO:0008270">
    <property type="term" value="F:zinc ion binding"/>
    <property type="evidence" value="ECO:0007669"/>
    <property type="project" value="UniProtKB-KW"/>
</dbReference>
<dbReference type="PROSITE" id="PS50157">
    <property type="entry name" value="ZINC_FINGER_C2H2_2"/>
    <property type="match status" value="2"/>
</dbReference>
<dbReference type="Pfam" id="PF22939">
    <property type="entry name" value="WHD_GPIID"/>
    <property type="match status" value="1"/>
</dbReference>
<dbReference type="InterPro" id="IPR056125">
    <property type="entry name" value="DUF7708"/>
</dbReference>
<sequence length="930" mass="107537">MSVSDDSFRLILSNFKKRLTQKEQDDFEFATLDDVRLEMDRIQREQATRKEMMNMPRIQSFLEAMEQFSKVIEVFLNTSEFVAFIWGPMKFVLQVASTWAESFDILLGAYEQIGNQIPLLQQFQAVFNQNPHMRRVLEMIYSDILEFHKRAIRFFSGPVWRQVFRSAWKDFNTRFQNIVNGLRQHSELLQSQANLLHIQQYQADRLAMFDRLDSTEEKQRQEKYVAVMGWVLSAETKLDHDSACEALSEHPESGRWILKNSEFQNWKEADTPVCSILWLNGIPGAGKTVLASVVIESCLSATSSTTSFFYCKYGDKDKNSFLSILKGLLSQLICHSRDLIPFCYDKYLASGELTLVSTSLAKQLLDLFCQKIYRQYIIIDGLDECDESERKLILQFFTSMIDRYDMKEPGRIRVLFISQDVNDIGKALSTAAVIALGPSDNESDIRSFVLTETRKIQVKHDLDNQQVEHIVGSTCRRAQGMFLFVKLVMSNLYAQPTRHHLQEEIKVTRFPQGLGQAYERILSRIKHNSTPVEWKIARKLLGWMICAVRPLKWHEIQGAISIEPESQTVNFDDRRLRIHIRDICGSLVVLRPGDRIELVHSTAKFFITDTGHVRTPIVQCDLAALCMQYLTFECFSEDINQETLVEFAIGGYFAFQDYAVANWSHHFLAMIEAGQSDFAAESDIEETMEELENALNEFTQNFEEDFVQEANVHTSGKACKAFQQRRFHASLQLVWSHVDKHQNKGFEARNNVSLEILGKAFARNRELLEELTSSTNCSSNTQKDLESFYGDKRYKCPRLTCFYFHEGFQDAKCRDLHKNRHERPFQCTSPNCTMVEFGFRSQKEVDKHMKAYHPDEIDEAVTFAAANTVRASTPYVCPVCEKRFTRGFSLRNHIRSHNAERPYACSLGCGKAFTRVNDCKRHEKTVHARR</sequence>
<dbReference type="EMBL" id="JAACFV010000133">
    <property type="protein sequence ID" value="KAF7504582.1"/>
    <property type="molecule type" value="Genomic_DNA"/>
</dbReference>
<dbReference type="AlphaFoldDB" id="A0A8H7E079"/>
<organism evidence="10 11">
    <name type="scientific">Endocarpon pusillum</name>
    <dbReference type="NCBI Taxonomy" id="364733"/>
    <lineage>
        <taxon>Eukaryota</taxon>
        <taxon>Fungi</taxon>
        <taxon>Dikarya</taxon>
        <taxon>Ascomycota</taxon>
        <taxon>Pezizomycotina</taxon>
        <taxon>Eurotiomycetes</taxon>
        <taxon>Chaetothyriomycetidae</taxon>
        <taxon>Verrucariales</taxon>
        <taxon>Verrucariaceae</taxon>
        <taxon>Endocarpon</taxon>
    </lineage>
</organism>
<evidence type="ECO:0000256" key="7">
    <source>
        <dbReference type="PROSITE-ProRule" id="PRU00042"/>
    </source>
</evidence>
<keyword evidence="8" id="KW-0175">Coiled coil</keyword>
<dbReference type="Proteomes" id="UP000606974">
    <property type="component" value="Unassembled WGS sequence"/>
</dbReference>
<evidence type="ECO:0000256" key="2">
    <source>
        <dbReference type="ARBA" id="ARBA00022723"/>
    </source>
</evidence>
<keyword evidence="4 7" id="KW-0863">Zinc-finger</keyword>
<evidence type="ECO:0000256" key="8">
    <source>
        <dbReference type="SAM" id="Coils"/>
    </source>
</evidence>
<dbReference type="Pfam" id="PF24809">
    <property type="entry name" value="DUF7708"/>
    <property type="match status" value="1"/>
</dbReference>
<dbReference type="FunFam" id="3.30.160.60:FF:000145">
    <property type="entry name" value="Zinc finger protein 574"/>
    <property type="match status" value="1"/>
</dbReference>
<accession>A0A8H7E079</accession>
<dbReference type="PROSITE" id="PS00028">
    <property type="entry name" value="ZINC_FINGER_C2H2_1"/>
    <property type="match status" value="2"/>
</dbReference>
<name>A0A8H7E079_9EURO</name>
<dbReference type="GO" id="GO:0005634">
    <property type="term" value="C:nucleus"/>
    <property type="evidence" value="ECO:0007669"/>
    <property type="project" value="UniProtKB-SubCell"/>
</dbReference>
<evidence type="ECO:0000256" key="3">
    <source>
        <dbReference type="ARBA" id="ARBA00022737"/>
    </source>
</evidence>
<evidence type="ECO:0000313" key="10">
    <source>
        <dbReference type="EMBL" id="KAF7504582.1"/>
    </source>
</evidence>
<evidence type="ECO:0000256" key="1">
    <source>
        <dbReference type="ARBA" id="ARBA00004123"/>
    </source>
</evidence>
<dbReference type="PANTHER" id="PTHR10039">
    <property type="entry name" value="AMELOGENIN"/>
    <property type="match status" value="1"/>
</dbReference>
<dbReference type="SMART" id="SM00355">
    <property type="entry name" value="ZnF_C2H2"/>
    <property type="match status" value="3"/>
</dbReference>
<reference evidence="10" key="1">
    <citation type="submission" date="2020-02" db="EMBL/GenBank/DDBJ databases">
        <authorList>
            <person name="Palmer J.M."/>
        </authorList>
    </citation>
    <scope>NUCLEOTIDE SEQUENCE</scope>
    <source>
        <strain evidence="10">EPUS1.4</strain>
        <tissue evidence="10">Thallus</tissue>
    </source>
</reference>
<keyword evidence="6" id="KW-0539">Nucleus</keyword>
<dbReference type="Gene3D" id="3.40.50.300">
    <property type="entry name" value="P-loop containing nucleotide triphosphate hydrolases"/>
    <property type="match status" value="1"/>
</dbReference>
<protein>
    <recommendedName>
        <fullName evidence="9">C2H2-type domain-containing protein</fullName>
    </recommendedName>
</protein>
<feature type="domain" description="C2H2-type" evidence="9">
    <location>
        <begin position="875"/>
        <end position="902"/>
    </location>
</feature>
<evidence type="ECO:0000259" key="9">
    <source>
        <dbReference type="PROSITE" id="PS50157"/>
    </source>
</evidence>
<dbReference type="InterPro" id="IPR013087">
    <property type="entry name" value="Znf_C2H2_type"/>
</dbReference>
<keyword evidence="3" id="KW-0677">Repeat</keyword>
<evidence type="ECO:0000256" key="5">
    <source>
        <dbReference type="ARBA" id="ARBA00022833"/>
    </source>
</evidence>
<evidence type="ECO:0000256" key="4">
    <source>
        <dbReference type="ARBA" id="ARBA00022771"/>
    </source>
</evidence>
<dbReference type="InterPro" id="IPR036236">
    <property type="entry name" value="Znf_C2H2_sf"/>
</dbReference>
<feature type="domain" description="C2H2-type" evidence="9">
    <location>
        <begin position="903"/>
        <end position="930"/>
    </location>
</feature>
<feature type="coiled-coil region" evidence="8">
    <location>
        <begin position="681"/>
        <end position="708"/>
    </location>
</feature>
<dbReference type="Pfam" id="PF24883">
    <property type="entry name" value="NPHP3_N"/>
    <property type="match status" value="1"/>
</dbReference>
<evidence type="ECO:0000256" key="6">
    <source>
        <dbReference type="ARBA" id="ARBA00023242"/>
    </source>
</evidence>
<evidence type="ECO:0000313" key="11">
    <source>
        <dbReference type="Proteomes" id="UP000606974"/>
    </source>
</evidence>